<keyword evidence="2" id="KW-1185">Reference proteome</keyword>
<dbReference type="InterPro" id="IPR005901">
    <property type="entry name" value="GLPGLI"/>
</dbReference>
<protein>
    <submittedName>
        <fullName evidence="1">GLPGLI family protein</fullName>
    </submittedName>
</protein>
<reference evidence="1" key="1">
    <citation type="submission" date="2023-02" db="EMBL/GenBank/DDBJ databases">
        <title>Polaribacter ponticola sp. nov., isolated from seawater.</title>
        <authorList>
            <person name="Baek J.H."/>
            <person name="Kim J.M."/>
            <person name="Choi D.G."/>
            <person name="Jeon C.O."/>
        </authorList>
    </citation>
    <scope>NUCLEOTIDE SEQUENCE</scope>
    <source>
        <strain evidence="1">MSW5</strain>
    </source>
</reference>
<name>A0ABT5SBY5_9FLAO</name>
<organism evidence="1 2">
    <name type="scientific">Polaribacter ponticola</name>
    <dbReference type="NCBI Taxonomy" id="2978475"/>
    <lineage>
        <taxon>Bacteria</taxon>
        <taxon>Pseudomonadati</taxon>
        <taxon>Bacteroidota</taxon>
        <taxon>Flavobacteriia</taxon>
        <taxon>Flavobacteriales</taxon>
        <taxon>Flavobacteriaceae</taxon>
    </lineage>
</organism>
<dbReference type="Pfam" id="PF09697">
    <property type="entry name" value="Porph_ging"/>
    <property type="match status" value="1"/>
</dbReference>
<proteinExistence type="predicted"/>
<dbReference type="NCBIfam" id="TIGR01200">
    <property type="entry name" value="GLPGLI"/>
    <property type="match status" value="1"/>
</dbReference>
<evidence type="ECO:0000313" key="2">
    <source>
        <dbReference type="Proteomes" id="UP001151478"/>
    </source>
</evidence>
<sequence>MDIESTNTKMKPIAWFTPQIPVSFGPLEYNGLPGLVILVEMSNRTISASKIVLNPKEKIEFKKLIKGDRITEEKYNEKMKTLWNSINKNKE</sequence>
<dbReference type="EMBL" id="JAOSLC020000003">
    <property type="protein sequence ID" value="MDD7915639.1"/>
    <property type="molecule type" value="Genomic_DNA"/>
</dbReference>
<dbReference type="Proteomes" id="UP001151478">
    <property type="component" value="Unassembled WGS sequence"/>
</dbReference>
<comment type="caution">
    <text evidence="1">The sequence shown here is derived from an EMBL/GenBank/DDBJ whole genome shotgun (WGS) entry which is preliminary data.</text>
</comment>
<gene>
    <name evidence="1" type="ORF">N5A56_014945</name>
</gene>
<evidence type="ECO:0000313" key="1">
    <source>
        <dbReference type="EMBL" id="MDD7915639.1"/>
    </source>
</evidence>
<accession>A0ABT5SBY5</accession>